<dbReference type="PANTHER" id="PTHR10099">
    <property type="entry name" value="PHOSPHORIBOSYLFORMYLGLYCINAMIDINE SYNTHASE"/>
    <property type="match status" value="1"/>
</dbReference>
<dbReference type="InterPro" id="IPR010918">
    <property type="entry name" value="PurM-like_C_dom"/>
</dbReference>
<dbReference type="GO" id="GO:0006189">
    <property type="term" value="P:'de novo' IMP biosynthetic process"/>
    <property type="evidence" value="ECO:0007669"/>
    <property type="project" value="UniProtKB-UniRule"/>
</dbReference>
<evidence type="ECO:0000256" key="6">
    <source>
        <dbReference type="ARBA" id="ARBA00022755"/>
    </source>
</evidence>
<keyword evidence="5 10" id="KW-0547">Nucleotide-binding</keyword>
<name>A0A327QRX4_9FLAO</name>
<evidence type="ECO:0000256" key="7">
    <source>
        <dbReference type="ARBA" id="ARBA00022840"/>
    </source>
</evidence>
<organism evidence="15 16">
    <name type="scientific">Arenibacter echinorum</name>
    <dbReference type="NCBI Taxonomy" id="440515"/>
    <lineage>
        <taxon>Bacteria</taxon>
        <taxon>Pseudomonadati</taxon>
        <taxon>Bacteroidota</taxon>
        <taxon>Flavobacteriia</taxon>
        <taxon>Flavobacteriales</taxon>
        <taxon>Flavobacteriaceae</taxon>
        <taxon>Arenibacter</taxon>
    </lineage>
</organism>
<feature type="active site" description="Nucleophile" evidence="10">
    <location>
        <position position="1075"/>
    </location>
</feature>
<evidence type="ECO:0000256" key="3">
    <source>
        <dbReference type="ARBA" id="ARBA00022598"/>
    </source>
</evidence>
<dbReference type="InterPro" id="IPR036676">
    <property type="entry name" value="PurM-like_C_sf"/>
</dbReference>
<dbReference type="CDD" id="cd02204">
    <property type="entry name" value="PurL_repeat2"/>
    <property type="match status" value="1"/>
</dbReference>
<dbReference type="GO" id="GO:0046872">
    <property type="term" value="F:metal ion binding"/>
    <property type="evidence" value="ECO:0007669"/>
    <property type="project" value="UniProtKB-KW"/>
</dbReference>
<evidence type="ECO:0000256" key="4">
    <source>
        <dbReference type="ARBA" id="ARBA00022723"/>
    </source>
</evidence>
<sequence>MIHFFGDLSTKIFAVQTKNDLTQEDSVKLTWLFGNQPKLNAASLDAFFVGPRAAMITPWSTNATEITQNMGISGIIRIEEFIAVDQDEKGFDPMLSQKYSGLSQDIFKVDVMPAPILEILDIAQYNEQEGLALSDEEVAYLQQVSDKIGRKLTDSEVFGFSQVNSEHCRHKIFNGTFVIDGVEKPSSLFKLIKKTSQEHPGDIVSAYKDNVAFLKGPKVVQFAPKSADKPDFYQEKPFESVISLKAETHNFPTTVEPFNGAATGAGGEIRDRLAGGKGSLPLAGTAVYMTAYSRLEENRPWEKGMPERNWLYQTPMDILIKASNGASDFGNKFGQPLIAGSVLTFEHDEASENPGTAQGRKLGYDKVIMQAGGIGYGKAEQAIKDIPKTGDKIVILGGDNYRIGMGGAAVSSADTGEFGATIELNAIQRSNPEMQKRAANAIRGMVESDHNPIVSIHDHGAGGHLNCLSELVEDTGGKIDLDKLPIGDPTLSAKETIGNESQERMGLVIGKKDVDMLHRIADRERSPMYEVGDVTGDNRFTFKSATTGESPMDLELSDMFGSSPKTVMNDSTIKRKYTAPSYSLEHFHDYLDQVLQLEAVAAKDWLTNKVDRCVGGKVAKQQCAGPLQLPLNNCGVMALDYKGKEGIATSIGHSPISGLIDPAAGSKNSIAEALTNIVWAPLKNGLDSVSLSANWMWPCKNPGEDARLYEAVQAISDFAIELGINVPTGKDSLSMKQRYKDAEVIAPGTVIISAAGNCTDITKVVEPVLQKNGGEIYYINLSQDSYKLGGSSFGQILNTIGDAAPTINNAENFKTVFNTFQELIIDGKILAGHDVASGGLITTLLELCFADLDLGATLDLTNIGEADTIKLLFSENAGIVFQAKDSSVEKVLANAGIEHFKIGSVSATPTLTIKNQGMEMGLNINSLRDNWFKTSYLLDRRQTANNLAKERYNNYKNQPLNYTFPAHFDGKLPAKANARPKAAILREKGSNSEREMANAMYLAGFDVKDVHMTDLISGRETLEDIQFIGAVGGFSNSDVLGSAKGWAGAFKYNEKANTALKNFFARPDTLSIGICNGCQLFMELELINPEHTEHGKMTFNDSHKHESGFTSVVVQKNNSVMLSSLEGANLGVWISHGEGKFKLPLSKDNYNIVANYGYAAYPANPNGSDFNTAMLCDASGRHLVTMPHIERSIFQWNWAHYPAGRKDEVSPWLEAFVNARKWLETHKD</sequence>
<protein>
    <recommendedName>
        <fullName evidence="10">Phosphoribosylformylglycinamidine synthase</fullName>
        <shortName evidence="10">FGAM synthase</shortName>
        <shortName evidence="10">FGAMS</shortName>
        <ecNumber evidence="10">6.3.5.3</ecNumber>
    </recommendedName>
    <alternativeName>
        <fullName evidence="10">Formylglycinamide ribonucleotide amidotransferase</fullName>
        <shortName evidence="10">FGAR amidotransferase</shortName>
        <shortName evidence="10">FGAR-AT</shortName>
    </alternativeName>
</protein>
<dbReference type="OrthoDB" id="9804441at2"/>
<gene>
    <name evidence="10" type="primary">purL</name>
    <name evidence="15" type="ORF">LV92_03933</name>
</gene>
<evidence type="ECO:0000313" key="16">
    <source>
        <dbReference type="Proteomes" id="UP000249696"/>
    </source>
</evidence>
<comment type="subunit">
    <text evidence="10">Monomer.</text>
</comment>
<dbReference type="Gene3D" id="3.40.50.880">
    <property type="match status" value="1"/>
</dbReference>
<dbReference type="GO" id="GO:0004642">
    <property type="term" value="F:phosphoribosylformylglycinamidine synthase activity"/>
    <property type="evidence" value="ECO:0007669"/>
    <property type="project" value="UniProtKB-UniRule"/>
</dbReference>
<dbReference type="Pfam" id="PF22689">
    <property type="entry name" value="FGAR-AT_PurM_N-like"/>
    <property type="match status" value="1"/>
</dbReference>
<comment type="similarity">
    <text evidence="2 10">In the N-terminal section; belongs to the FGAMS family.</text>
</comment>
<dbReference type="GO" id="GO:0005737">
    <property type="term" value="C:cytoplasm"/>
    <property type="evidence" value="ECO:0007669"/>
    <property type="project" value="UniProtKB-SubCell"/>
</dbReference>
<dbReference type="InterPro" id="IPR036921">
    <property type="entry name" value="PurM-like_N_sf"/>
</dbReference>
<dbReference type="PROSITE" id="PS51273">
    <property type="entry name" value="GATASE_TYPE_1"/>
    <property type="match status" value="1"/>
</dbReference>
<evidence type="ECO:0000256" key="5">
    <source>
        <dbReference type="ARBA" id="ARBA00022741"/>
    </source>
</evidence>
<comment type="caution">
    <text evidence="10">Lacks conserved residue(s) required for the propagation of feature annotation.</text>
</comment>
<dbReference type="Pfam" id="PF13507">
    <property type="entry name" value="GATase_5"/>
    <property type="match status" value="1"/>
</dbReference>
<dbReference type="Pfam" id="PF18072">
    <property type="entry name" value="FGAR-AT_linker"/>
    <property type="match status" value="1"/>
</dbReference>
<dbReference type="Proteomes" id="UP000249696">
    <property type="component" value="Unassembled WGS sequence"/>
</dbReference>
<dbReference type="RefSeq" id="WP_111625272.1">
    <property type="nucleotide sequence ID" value="NZ_QLLN01000009.1"/>
</dbReference>
<keyword evidence="8 10" id="KW-0460">Magnesium</keyword>
<feature type="domain" description="PurM-like C-terminal" evidence="11">
    <location>
        <begin position="788"/>
        <end position="912"/>
    </location>
</feature>
<dbReference type="SUPFAM" id="SSF55326">
    <property type="entry name" value="PurM N-terminal domain-like"/>
    <property type="match status" value="2"/>
</dbReference>
<feature type="binding site" evidence="10">
    <location>
        <position position="672"/>
    </location>
    <ligand>
        <name>Mg(2+)</name>
        <dbReference type="ChEBI" id="CHEBI:18420"/>
    </ligand>
</feature>
<dbReference type="HAMAP" id="MF_00419">
    <property type="entry name" value="PurL_1"/>
    <property type="match status" value="1"/>
</dbReference>
<feature type="domain" description="Phosphoribosylformylglycinamidine synthase linker" evidence="12">
    <location>
        <begin position="122"/>
        <end position="171"/>
    </location>
</feature>
<dbReference type="SUPFAM" id="SSF52317">
    <property type="entry name" value="Class I glutamine amidotransferase-like"/>
    <property type="match status" value="1"/>
</dbReference>
<comment type="function">
    <text evidence="10">Phosphoribosylformylglycinamidine synthase involved in the purines biosynthetic pathway. Catalyzes the ATP-dependent conversion of formylglycinamide ribonucleotide (FGAR) and glutamine to yield formylglycinamidine ribonucleotide (FGAM) and glutamate.</text>
</comment>
<dbReference type="AlphaFoldDB" id="A0A327QRX4"/>
<keyword evidence="3 10" id="KW-0436">Ligase</keyword>
<dbReference type="Gene3D" id="3.30.1330.10">
    <property type="entry name" value="PurM-like, N-terminal domain"/>
    <property type="match status" value="2"/>
</dbReference>
<dbReference type="InterPro" id="IPR029062">
    <property type="entry name" value="Class_I_gatase-like"/>
</dbReference>
<evidence type="ECO:0000259" key="13">
    <source>
        <dbReference type="Pfam" id="PF18076"/>
    </source>
</evidence>
<evidence type="ECO:0000256" key="10">
    <source>
        <dbReference type="HAMAP-Rule" id="MF_00419"/>
    </source>
</evidence>
<comment type="catalytic activity">
    <reaction evidence="10">
        <text>N(2)-formyl-N(1)-(5-phospho-beta-D-ribosyl)glycinamide + L-glutamine + ATP + H2O = 2-formamido-N(1)-(5-O-phospho-beta-D-ribosyl)acetamidine + L-glutamate + ADP + phosphate + H(+)</text>
        <dbReference type="Rhea" id="RHEA:17129"/>
        <dbReference type="ChEBI" id="CHEBI:15377"/>
        <dbReference type="ChEBI" id="CHEBI:15378"/>
        <dbReference type="ChEBI" id="CHEBI:29985"/>
        <dbReference type="ChEBI" id="CHEBI:30616"/>
        <dbReference type="ChEBI" id="CHEBI:43474"/>
        <dbReference type="ChEBI" id="CHEBI:58359"/>
        <dbReference type="ChEBI" id="CHEBI:147286"/>
        <dbReference type="ChEBI" id="CHEBI:147287"/>
        <dbReference type="ChEBI" id="CHEBI:456216"/>
        <dbReference type="EC" id="6.3.5.3"/>
    </reaction>
</comment>
<dbReference type="EMBL" id="QLLN01000009">
    <property type="protein sequence ID" value="RAJ07031.1"/>
    <property type="molecule type" value="Genomic_DNA"/>
</dbReference>
<feature type="binding site" evidence="10">
    <location>
        <position position="834"/>
    </location>
    <ligand>
        <name>Mg(2+)</name>
        <dbReference type="ChEBI" id="CHEBI:18420"/>
    </ligand>
</feature>
<evidence type="ECO:0000256" key="2">
    <source>
        <dbReference type="ARBA" id="ARBA00008608"/>
    </source>
</evidence>
<keyword evidence="4 10" id="KW-0479">Metal-binding</keyword>
<dbReference type="SUPFAM" id="SSF56042">
    <property type="entry name" value="PurM C-terminal domain-like"/>
    <property type="match status" value="2"/>
</dbReference>
<reference evidence="15 16" key="1">
    <citation type="submission" date="2018-06" db="EMBL/GenBank/DDBJ databases">
        <title>Genomic Encyclopedia of Archaeal and Bacterial Type Strains, Phase II (KMG-II): from individual species to whole genera.</title>
        <authorList>
            <person name="Goeker M."/>
        </authorList>
    </citation>
    <scope>NUCLEOTIDE SEQUENCE [LARGE SCALE GENOMIC DNA]</scope>
    <source>
        <strain evidence="15 16">DSM 23522</strain>
    </source>
</reference>
<evidence type="ECO:0000259" key="11">
    <source>
        <dbReference type="Pfam" id="PF02769"/>
    </source>
</evidence>
<dbReference type="InterPro" id="IPR036604">
    <property type="entry name" value="PurS-like_sf"/>
</dbReference>
<feature type="binding site" evidence="10">
    <location>
        <position position="676"/>
    </location>
    <ligand>
        <name>Mg(2+)</name>
        <dbReference type="ChEBI" id="CHEBI:18420"/>
    </ligand>
</feature>
<dbReference type="EC" id="6.3.5.3" evidence="10"/>
<feature type="active site" evidence="10">
    <location>
        <position position="1188"/>
    </location>
</feature>
<proteinExistence type="inferred from homology"/>
<comment type="subcellular location">
    <subcellularLocation>
        <location evidence="10">Cytoplasm</location>
    </subcellularLocation>
</comment>
<dbReference type="SUPFAM" id="SSF82697">
    <property type="entry name" value="PurS-like"/>
    <property type="match status" value="1"/>
</dbReference>
<dbReference type="GO" id="GO:0005524">
    <property type="term" value="F:ATP binding"/>
    <property type="evidence" value="ECO:0007669"/>
    <property type="project" value="UniProtKB-UniRule"/>
</dbReference>
<feature type="domain" description="PurM-like C-terminal" evidence="11">
    <location>
        <begin position="388"/>
        <end position="542"/>
    </location>
</feature>
<keyword evidence="10" id="KW-0963">Cytoplasm</keyword>
<dbReference type="PANTHER" id="PTHR10099:SF1">
    <property type="entry name" value="PHOSPHORIBOSYLFORMYLGLYCINAMIDINE SYNTHASE"/>
    <property type="match status" value="1"/>
</dbReference>
<accession>A0A327QRX4</accession>
<evidence type="ECO:0000259" key="12">
    <source>
        <dbReference type="Pfam" id="PF18072"/>
    </source>
</evidence>
<feature type="binding site" evidence="10">
    <location>
        <begin position="260"/>
        <end position="271"/>
    </location>
    <ligand>
        <name>ATP</name>
        <dbReference type="ChEBI" id="CHEBI:30616"/>
    </ligand>
</feature>
<dbReference type="NCBIfam" id="NF003672">
    <property type="entry name" value="PRK05297.1"/>
    <property type="match status" value="1"/>
</dbReference>
<dbReference type="Pfam" id="PF02769">
    <property type="entry name" value="AIRS_C"/>
    <property type="match status" value="2"/>
</dbReference>
<dbReference type="UniPathway" id="UPA00074">
    <property type="reaction ID" value="UER00128"/>
</dbReference>
<evidence type="ECO:0000313" key="15">
    <source>
        <dbReference type="EMBL" id="RAJ07031.1"/>
    </source>
</evidence>
<feature type="domain" description="Phosphoribosylformylglycinamidine synthase N-terminal" evidence="13">
    <location>
        <begin position="12"/>
        <end position="88"/>
    </location>
</feature>
<keyword evidence="7 10" id="KW-0067">ATP-binding</keyword>
<evidence type="ECO:0000256" key="9">
    <source>
        <dbReference type="ARBA" id="ARBA00022962"/>
    </source>
</evidence>
<dbReference type="InterPro" id="IPR010073">
    <property type="entry name" value="PurL_large"/>
</dbReference>
<dbReference type="SMART" id="SM01211">
    <property type="entry name" value="GATase_5"/>
    <property type="match status" value="1"/>
</dbReference>
<dbReference type="InterPro" id="IPR040707">
    <property type="entry name" value="FGAR-AT_N"/>
</dbReference>
<comment type="caution">
    <text evidence="15">The sequence shown here is derived from an EMBL/GenBank/DDBJ whole genome shotgun (WGS) entry which is preliminary data.</text>
</comment>
<evidence type="ECO:0000256" key="8">
    <source>
        <dbReference type="ARBA" id="ARBA00022842"/>
    </source>
</evidence>
<keyword evidence="16" id="KW-1185">Reference proteome</keyword>
<feature type="domain" description="FGAR-AT PurM N-terminal-like" evidence="14">
    <location>
        <begin position="603"/>
        <end position="755"/>
    </location>
</feature>
<dbReference type="Gene3D" id="1.10.8.750">
    <property type="entry name" value="Phosphoribosylformylglycinamidine synthase, linker domain"/>
    <property type="match status" value="1"/>
</dbReference>
<keyword evidence="6 10" id="KW-0658">Purine biosynthesis</keyword>
<dbReference type="SUPFAM" id="SSF109736">
    <property type="entry name" value="FGAM synthase PurL, linker domain"/>
    <property type="match status" value="1"/>
</dbReference>
<feature type="active site" evidence="10">
    <location>
        <position position="1190"/>
    </location>
</feature>
<evidence type="ECO:0000256" key="1">
    <source>
        <dbReference type="ARBA" id="ARBA00004920"/>
    </source>
</evidence>
<dbReference type="FunFam" id="3.40.50.880:FF:000055">
    <property type="entry name" value="Phosphoribosylformylglycinamidine synthase"/>
    <property type="match status" value="1"/>
</dbReference>
<dbReference type="Gene3D" id="3.90.650.10">
    <property type="entry name" value="PurM-like C-terminal domain"/>
    <property type="match status" value="2"/>
</dbReference>
<comment type="pathway">
    <text evidence="1 10">Purine metabolism; IMP biosynthesis via de novo pathway; 5-amino-1-(5-phospho-D-ribosyl)imidazole from N(2)-formyl-N(1)-(5-phospho-D-ribosyl)glycinamide: step 1/2.</text>
</comment>
<keyword evidence="9 10" id="KW-0315">Glutamine amidotransferase</keyword>
<dbReference type="InterPro" id="IPR041609">
    <property type="entry name" value="PurL_linker"/>
</dbReference>
<evidence type="ECO:0000259" key="14">
    <source>
        <dbReference type="Pfam" id="PF22689"/>
    </source>
</evidence>
<dbReference type="InterPro" id="IPR055181">
    <property type="entry name" value="FGAR-AT_PurM_N-like"/>
</dbReference>
<dbReference type="Pfam" id="PF18076">
    <property type="entry name" value="FGAR-AT_N"/>
    <property type="match status" value="1"/>
</dbReference>